<dbReference type="SFLD" id="SFLDS00029">
    <property type="entry name" value="Radical_SAM"/>
    <property type="match status" value="1"/>
</dbReference>
<evidence type="ECO:0000313" key="7">
    <source>
        <dbReference type="Proteomes" id="UP000004136"/>
    </source>
</evidence>
<evidence type="ECO:0000256" key="4">
    <source>
        <dbReference type="ARBA" id="ARBA00023014"/>
    </source>
</evidence>
<dbReference type="InterPro" id="IPR023885">
    <property type="entry name" value="4Fe4S-binding_SPASM_dom"/>
</dbReference>
<accession>J9BJF5</accession>
<dbReference type="SMART" id="SM00729">
    <property type="entry name" value="Elp3"/>
    <property type="match status" value="1"/>
</dbReference>
<keyword evidence="2" id="KW-0479">Metal-binding</keyword>
<dbReference type="Pfam" id="PF13186">
    <property type="entry name" value="SPASM"/>
    <property type="match status" value="1"/>
</dbReference>
<dbReference type="RefSeq" id="WP_002139838.1">
    <property type="nucleotide sequence ID" value="NZ_JH804676.1"/>
</dbReference>
<feature type="domain" description="Radical SAM core" evidence="5">
    <location>
        <begin position="26"/>
        <end position="254"/>
    </location>
</feature>
<dbReference type="Gene3D" id="3.20.20.70">
    <property type="entry name" value="Aldolase class I"/>
    <property type="match status" value="1"/>
</dbReference>
<dbReference type="PROSITE" id="PS51918">
    <property type="entry name" value="RADICAL_SAM"/>
    <property type="match status" value="1"/>
</dbReference>
<comment type="caution">
    <text evidence="6">The sequence shown here is derived from an EMBL/GenBank/DDBJ whole genome shotgun (WGS) entry which is preliminary data.</text>
</comment>
<dbReference type="HOGENOM" id="CLU_009273_0_1_9"/>
<protein>
    <recommendedName>
        <fullName evidence="5">Radical SAM core domain-containing protein</fullName>
    </recommendedName>
</protein>
<evidence type="ECO:0000256" key="2">
    <source>
        <dbReference type="ARBA" id="ARBA00022723"/>
    </source>
</evidence>
<gene>
    <name evidence="6" type="ORF">IG3_05952</name>
</gene>
<dbReference type="Pfam" id="PF04055">
    <property type="entry name" value="Radical_SAM"/>
    <property type="match status" value="1"/>
</dbReference>
<evidence type="ECO:0000313" key="6">
    <source>
        <dbReference type="EMBL" id="EJV74130.1"/>
    </source>
</evidence>
<dbReference type="PATRIC" id="fig|1053201.3.peg.6098"/>
<dbReference type="InterPro" id="IPR006638">
    <property type="entry name" value="Elp3/MiaA/NifB-like_rSAM"/>
</dbReference>
<dbReference type="GO" id="GO:0051536">
    <property type="term" value="F:iron-sulfur cluster binding"/>
    <property type="evidence" value="ECO:0007669"/>
    <property type="project" value="UniProtKB-KW"/>
</dbReference>
<keyword evidence="4" id="KW-0411">Iron-sulfur</keyword>
<dbReference type="InterPro" id="IPR013785">
    <property type="entry name" value="Aldolase_TIM"/>
</dbReference>
<proteinExistence type="predicted"/>
<dbReference type="SFLD" id="SFLDG01067">
    <property type="entry name" value="SPASM/twitch_domain_containing"/>
    <property type="match status" value="1"/>
</dbReference>
<keyword evidence="3" id="KW-0408">Iron</keyword>
<dbReference type="EMBL" id="AHDV01000062">
    <property type="protein sequence ID" value="EJV74130.1"/>
    <property type="molecule type" value="Genomic_DNA"/>
</dbReference>
<dbReference type="InterPro" id="IPR007197">
    <property type="entry name" value="rSAM"/>
</dbReference>
<organism evidence="6 7">
    <name type="scientific">Bacillus cereus HuA2-1</name>
    <dbReference type="NCBI Taxonomy" id="1053201"/>
    <lineage>
        <taxon>Bacteria</taxon>
        <taxon>Bacillati</taxon>
        <taxon>Bacillota</taxon>
        <taxon>Bacilli</taxon>
        <taxon>Bacillales</taxon>
        <taxon>Bacillaceae</taxon>
        <taxon>Bacillus</taxon>
        <taxon>Bacillus cereus group</taxon>
    </lineage>
</organism>
<name>J9BJF5_BACCE</name>
<dbReference type="Proteomes" id="UP000004136">
    <property type="component" value="Unassembled WGS sequence"/>
</dbReference>
<sequence length="352" mass="40906">MRGNWYNKYRYLSHVDAIKDISKNNIVYPKMMEIDLTDYCNHNCIWCVDRSNRQKQMEVSLIEIYKLLESFKENGVKSIVLKGGGEPTTFKGFVEIVEKMKLLDFKIGLITNGAQLLDDSIRTVIGESCEWVRVSLDAATKELHDKLHRPQENATLPIVLDGTKKLATQYGDKVTIGFNYVFHSLNKHEIVKATLLAKNIGVKYISFRPEIPHKIIKKKDLIPQDIEDELNMAKLHENHTFKVLIASHGYINQENLTCKSHSLIGILRTDGEMTPCCFLKDDSSMFYGNVFKESFENVWEGEKRQQVIKKIENGECKHNCGRAGTDRARRYWEYNELIKYYEMENEGHFYFI</sequence>
<evidence type="ECO:0000256" key="1">
    <source>
        <dbReference type="ARBA" id="ARBA00022691"/>
    </source>
</evidence>
<dbReference type="GO" id="GO:0046872">
    <property type="term" value="F:metal ion binding"/>
    <property type="evidence" value="ECO:0007669"/>
    <property type="project" value="UniProtKB-KW"/>
</dbReference>
<reference evidence="6 7" key="1">
    <citation type="submission" date="2012-04" db="EMBL/GenBank/DDBJ databases">
        <title>The Genome Sequence of Bacillus cereus HuA2-1.</title>
        <authorList>
            <consortium name="The Broad Institute Genome Sequencing Platform"/>
            <consortium name="The Broad Institute Genome Sequencing Center for Infectious Disease"/>
            <person name="Feldgarden M."/>
            <person name="Van der Auwera G.A."/>
            <person name="Mahillon J."/>
            <person name="Duprez V."/>
            <person name="Timmery S."/>
            <person name="Mattelet C."/>
            <person name="Dierick K."/>
            <person name="Sun M."/>
            <person name="Yu Z."/>
            <person name="Zhu L."/>
            <person name="Hu X."/>
            <person name="Shank E.B."/>
            <person name="Swiecicka I."/>
            <person name="Hansen B.M."/>
            <person name="Andrup L."/>
            <person name="Young S.K."/>
            <person name="Zeng Q."/>
            <person name="Gargeya S."/>
            <person name="Fitzgerald M."/>
            <person name="Haas B."/>
            <person name="Abouelleil A."/>
            <person name="Alvarado L."/>
            <person name="Arachchi H.M."/>
            <person name="Berlin A."/>
            <person name="Chapman S.B."/>
            <person name="Goldberg J."/>
            <person name="Griggs A."/>
            <person name="Gujja S."/>
            <person name="Hansen M."/>
            <person name="Howarth C."/>
            <person name="Imamovic A."/>
            <person name="Larimer J."/>
            <person name="McCowen C."/>
            <person name="Montmayeur A."/>
            <person name="Murphy C."/>
            <person name="Neiman D."/>
            <person name="Pearson M."/>
            <person name="Priest M."/>
            <person name="Roberts A."/>
            <person name="Saif S."/>
            <person name="Shea T."/>
            <person name="Sisk P."/>
            <person name="Sykes S."/>
            <person name="Wortman J."/>
            <person name="Nusbaum C."/>
            <person name="Birren B."/>
        </authorList>
    </citation>
    <scope>NUCLEOTIDE SEQUENCE [LARGE SCALE GENOMIC DNA]</scope>
    <source>
        <strain evidence="6 7">HuA2-1</strain>
    </source>
</reference>
<keyword evidence="1" id="KW-0949">S-adenosyl-L-methionine</keyword>
<dbReference type="CDD" id="cd21109">
    <property type="entry name" value="SPASM"/>
    <property type="match status" value="1"/>
</dbReference>
<dbReference type="CDD" id="cd01335">
    <property type="entry name" value="Radical_SAM"/>
    <property type="match status" value="1"/>
</dbReference>
<dbReference type="InterPro" id="IPR058240">
    <property type="entry name" value="rSAM_sf"/>
</dbReference>
<dbReference type="InterPro" id="IPR050377">
    <property type="entry name" value="Radical_SAM_PqqE_MftC-like"/>
</dbReference>
<evidence type="ECO:0000259" key="5">
    <source>
        <dbReference type="PROSITE" id="PS51918"/>
    </source>
</evidence>
<dbReference type="AlphaFoldDB" id="J9BJF5"/>
<dbReference type="PANTHER" id="PTHR11228:SF34">
    <property type="entry name" value="TUNGSTEN-CONTAINING ALDEHYDE FERREDOXIN OXIDOREDUCTASE COFACTOR MODIFYING PROTEIN"/>
    <property type="match status" value="1"/>
</dbReference>
<dbReference type="SUPFAM" id="SSF102114">
    <property type="entry name" value="Radical SAM enzymes"/>
    <property type="match status" value="1"/>
</dbReference>
<evidence type="ECO:0000256" key="3">
    <source>
        <dbReference type="ARBA" id="ARBA00023004"/>
    </source>
</evidence>
<dbReference type="PANTHER" id="PTHR11228">
    <property type="entry name" value="RADICAL SAM DOMAIN PROTEIN"/>
    <property type="match status" value="1"/>
</dbReference>
<dbReference type="GO" id="GO:0003824">
    <property type="term" value="F:catalytic activity"/>
    <property type="evidence" value="ECO:0007669"/>
    <property type="project" value="InterPro"/>
</dbReference>